<gene>
    <name evidence="3" type="ORF">SAMN05421823_11219</name>
</gene>
<feature type="compositionally biased region" description="Low complexity" evidence="1">
    <location>
        <begin position="81"/>
        <end position="110"/>
    </location>
</feature>
<evidence type="ECO:0000313" key="4">
    <source>
        <dbReference type="Proteomes" id="UP000198510"/>
    </source>
</evidence>
<dbReference type="Proteomes" id="UP000198510">
    <property type="component" value="Unassembled WGS sequence"/>
</dbReference>
<evidence type="ECO:0000256" key="1">
    <source>
        <dbReference type="SAM" id="MobiDB-lite"/>
    </source>
</evidence>
<sequence>MATNKEEQNKRTGLIVSIGLHAAFLLLCFFLLAWQPPDPPLPEYGIELNFGLDAAGSGDVQSMAPAANTDNQEDARPEPPSAGEEAPSESAPEPVTETTPAEAPAAEPMTDPTPEPVETPVTAPAEESPVVVKETPKPKPKPQPEVKETKPAEEPKPKPAEPKPQPKPRALYPGTEASNTSNTSGANGKSGTSDQAQANNNGDRAGATGDQGSPEGKPEAKALYGTAGGGSGGASLSMSGWTWDGSPNFDNLPKEEGRIRFKITVNDLGEVENVEAVEKTVSPSIVTAYRNVIMRQALRKTDNSPAAPLSTGYVTIVIRSR</sequence>
<dbReference type="STRING" id="1075417.SAMN05421823_11219"/>
<feature type="region of interest" description="Disordered" evidence="1">
    <location>
        <begin position="59"/>
        <end position="234"/>
    </location>
</feature>
<accession>A0A1G9S462</accession>
<feature type="transmembrane region" description="Helical" evidence="2">
    <location>
        <begin position="12"/>
        <end position="34"/>
    </location>
</feature>
<dbReference type="OrthoDB" id="979886at2"/>
<feature type="compositionally biased region" description="Low complexity" evidence="1">
    <location>
        <begin position="118"/>
        <end position="133"/>
    </location>
</feature>
<proteinExistence type="predicted"/>
<evidence type="ECO:0000256" key="2">
    <source>
        <dbReference type="SAM" id="Phobius"/>
    </source>
</evidence>
<keyword evidence="2" id="KW-0812">Transmembrane</keyword>
<keyword evidence="2" id="KW-0472">Membrane</keyword>
<feature type="compositionally biased region" description="Basic and acidic residues" evidence="1">
    <location>
        <begin position="134"/>
        <end position="161"/>
    </location>
</feature>
<name>A0A1G9S462_9BACT</name>
<evidence type="ECO:0000313" key="3">
    <source>
        <dbReference type="EMBL" id="SDM30097.1"/>
    </source>
</evidence>
<dbReference type="RefSeq" id="WP_089686995.1">
    <property type="nucleotide sequence ID" value="NZ_FNFO01000012.1"/>
</dbReference>
<evidence type="ECO:0008006" key="5">
    <source>
        <dbReference type="Google" id="ProtNLM"/>
    </source>
</evidence>
<keyword evidence="2" id="KW-1133">Transmembrane helix</keyword>
<reference evidence="3 4" key="1">
    <citation type="submission" date="2016-10" db="EMBL/GenBank/DDBJ databases">
        <authorList>
            <person name="de Groot N.N."/>
        </authorList>
    </citation>
    <scope>NUCLEOTIDE SEQUENCE [LARGE SCALE GENOMIC DNA]</scope>
    <source>
        <strain evidence="3 4">DSM 25186</strain>
    </source>
</reference>
<dbReference type="EMBL" id="FNFO01000012">
    <property type="protein sequence ID" value="SDM30097.1"/>
    <property type="molecule type" value="Genomic_DNA"/>
</dbReference>
<keyword evidence="4" id="KW-1185">Reference proteome</keyword>
<organism evidence="3 4">
    <name type="scientific">Catalinimonas alkaloidigena</name>
    <dbReference type="NCBI Taxonomy" id="1075417"/>
    <lineage>
        <taxon>Bacteria</taxon>
        <taxon>Pseudomonadati</taxon>
        <taxon>Bacteroidota</taxon>
        <taxon>Cytophagia</taxon>
        <taxon>Cytophagales</taxon>
        <taxon>Catalimonadaceae</taxon>
        <taxon>Catalinimonas</taxon>
    </lineage>
</organism>
<feature type="compositionally biased region" description="Polar residues" evidence="1">
    <location>
        <begin position="176"/>
        <end position="202"/>
    </location>
</feature>
<dbReference type="AlphaFoldDB" id="A0A1G9S462"/>
<protein>
    <recommendedName>
        <fullName evidence="5">Protein TonB, links inner and outer membranes</fullName>
    </recommendedName>
</protein>